<dbReference type="CDD" id="cd01168">
    <property type="entry name" value="adenosine_kinase"/>
    <property type="match status" value="1"/>
</dbReference>
<evidence type="ECO:0000259" key="4">
    <source>
        <dbReference type="Pfam" id="PF00294"/>
    </source>
</evidence>
<protein>
    <recommendedName>
        <fullName evidence="4">Carbohydrate kinase PfkB domain-containing protein</fullName>
    </recommendedName>
</protein>
<comment type="similarity">
    <text evidence="1">Belongs to the carbohydrate kinase PfkB family.</text>
</comment>
<dbReference type="InterPro" id="IPR052700">
    <property type="entry name" value="Carb_kinase_PfkB-like"/>
</dbReference>
<dbReference type="AlphaFoldDB" id="A0A381TKR9"/>
<dbReference type="GO" id="GO:0016301">
    <property type="term" value="F:kinase activity"/>
    <property type="evidence" value="ECO:0007669"/>
    <property type="project" value="UniProtKB-KW"/>
</dbReference>
<dbReference type="Pfam" id="PF00294">
    <property type="entry name" value="PfkB"/>
    <property type="match status" value="1"/>
</dbReference>
<proteinExistence type="inferred from homology"/>
<keyword evidence="3" id="KW-0418">Kinase</keyword>
<feature type="domain" description="Carbohydrate kinase PfkB" evidence="4">
    <location>
        <begin position="53"/>
        <end position="294"/>
    </location>
</feature>
<evidence type="ECO:0000256" key="2">
    <source>
        <dbReference type="ARBA" id="ARBA00022679"/>
    </source>
</evidence>
<keyword evidence="2" id="KW-0808">Transferase</keyword>
<evidence type="ECO:0000256" key="1">
    <source>
        <dbReference type="ARBA" id="ARBA00010688"/>
    </source>
</evidence>
<name>A0A381TKR9_9ZZZZ</name>
<sequence length="297" mass="32586">MTKIYGFGNALIDIEVSISEEELRTLNIKKGSMVHISSEQQKIWLSQFKKKILNKEPGGSIANSLQAASTQGSTCLFSCSLGKDQENNIFIEGFSESSFEVFHQHSANPTGVCFIFVTPDGERTMASNLSANEDLKPNCLNLEKLSKSDWLLFDAFSVCTTNGLKTAKKALSVAKQNKLKIAFGLADINLIQTNLTEIKWVLDQHIDLLFGNEKEINLLSETIKPNCNVLCSYGANGCRYNQIQVKAEEVSIVNTNGAGDALIGVFLSHLDSLDNERALREAVVYATKVCLVGGPRL</sequence>
<reference evidence="5" key="1">
    <citation type="submission" date="2018-05" db="EMBL/GenBank/DDBJ databases">
        <authorList>
            <person name="Lanie J.A."/>
            <person name="Ng W.-L."/>
            <person name="Kazmierczak K.M."/>
            <person name="Andrzejewski T.M."/>
            <person name="Davidsen T.M."/>
            <person name="Wayne K.J."/>
            <person name="Tettelin H."/>
            <person name="Glass J.I."/>
            <person name="Rusch D."/>
            <person name="Podicherti R."/>
            <person name="Tsui H.-C.T."/>
            <person name="Winkler M.E."/>
        </authorList>
    </citation>
    <scope>NUCLEOTIDE SEQUENCE</scope>
</reference>
<dbReference type="SUPFAM" id="SSF53613">
    <property type="entry name" value="Ribokinase-like"/>
    <property type="match status" value="1"/>
</dbReference>
<dbReference type="Gene3D" id="3.40.1190.20">
    <property type="match status" value="1"/>
</dbReference>
<dbReference type="EMBL" id="UINC01004577">
    <property type="protein sequence ID" value="SVA15357.1"/>
    <property type="molecule type" value="Genomic_DNA"/>
</dbReference>
<gene>
    <name evidence="5" type="ORF">METZ01_LOCUS68211</name>
</gene>
<accession>A0A381TKR9</accession>
<organism evidence="5">
    <name type="scientific">marine metagenome</name>
    <dbReference type="NCBI Taxonomy" id="408172"/>
    <lineage>
        <taxon>unclassified sequences</taxon>
        <taxon>metagenomes</taxon>
        <taxon>ecological metagenomes</taxon>
    </lineage>
</organism>
<dbReference type="PANTHER" id="PTHR43320">
    <property type="entry name" value="SUGAR KINASE"/>
    <property type="match status" value="1"/>
</dbReference>
<evidence type="ECO:0000256" key="3">
    <source>
        <dbReference type="ARBA" id="ARBA00022777"/>
    </source>
</evidence>
<dbReference type="InterPro" id="IPR011611">
    <property type="entry name" value="PfkB_dom"/>
</dbReference>
<evidence type="ECO:0000313" key="5">
    <source>
        <dbReference type="EMBL" id="SVA15357.1"/>
    </source>
</evidence>
<dbReference type="InterPro" id="IPR029056">
    <property type="entry name" value="Ribokinase-like"/>
</dbReference>
<dbReference type="PANTHER" id="PTHR43320:SF3">
    <property type="entry name" value="CARBOHYDRATE KINASE PFKB DOMAIN-CONTAINING PROTEIN"/>
    <property type="match status" value="1"/>
</dbReference>